<name>A0A455T2D2_9CHLR</name>
<evidence type="ECO:0000256" key="2">
    <source>
        <dbReference type="ARBA" id="ARBA00023125"/>
    </source>
</evidence>
<evidence type="ECO:0000256" key="1">
    <source>
        <dbReference type="ARBA" id="ARBA00023015"/>
    </source>
</evidence>
<evidence type="ECO:0000259" key="5">
    <source>
        <dbReference type="PROSITE" id="PS51118"/>
    </source>
</evidence>
<evidence type="ECO:0000313" key="6">
    <source>
        <dbReference type="EMBL" id="BBH93382.1"/>
    </source>
</evidence>
<feature type="domain" description="HTH hxlR-type" evidence="5">
    <location>
        <begin position="30"/>
        <end position="129"/>
    </location>
</feature>
<proteinExistence type="predicted"/>
<feature type="compositionally biased region" description="Low complexity" evidence="4">
    <location>
        <begin position="1"/>
        <end position="22"/>
    </location>
</feature>
<dbReference type="PANTHER" id="PTHR33204">
    <property type="entry name" value="TRANSCRIPTIONAL REGULATOR, MARR FAMILY"/>
    <property type="match status" value="1"/>
</dbReference>
<feature type="region of interest" description="Disordered" evidence="4">
    <location>
        <begin position="133"/>
        <end position="157"/>
    </location>
</feature>
<dbReference type="SUPFAM" id="SSF46785">
    <property type="entry name" value="Winged helix' DNA-binding domain"/>
    <property type="match status" value="1"/>
</dbReference>
<dbReference type="EMBL" id="AP019377">
    <property type="protein sequence ID" value="BBH93382.1"/>
    <property type="molecule type" value="Genomic_DNA"/>
</dbReference>
<dbReference type="Gene3D" id="1.10.10.10">
    <property type="entry name" value="Winged helix-like DNA-binding domain superfamily/Winged helix DNA-binding domain"/>
    <property type="match status" value="1"/>
</dbReference>
<dbReference type="InterPro" id="IPR036388">
    <property type="entry name" value="WH-like_DNA-bd_sf"/>
</dbReference>
<dbReference type="InterPro" id="IPR036390">
    <property type="entry name" value="WH_DNA-bd_sf"/>
</dbReference>
<dbReference type="PANTHER" id="PTHR33204:SF37">
    <property type="entry name" value="HTH-TYPE TRANSCRIPTIONAL REGULATOR YODB"/>
    <property type="match status" value="1"/>
</dbReference>
<dbReference type="CDD" id="cd00090">
    <property type="entry name" value="HTH_ARSR"/>
    <property type="match status" value="1"/>
</dbReference>
<evidence type="ECO:0000256" key="3">
    <source>
        <dbReference type="ARBA" id="ARBA00023163"/>
    </source>
</evidence>
<dbReference type="PROSITE" id="PS51118">
    <property type="entry name" value="HTH_HXLR"/>
    <property type="match status" value="1"/>
</dbReference>
<dbReference type="Pfam" id="PF01638">
    <property type="entry name" value="HxlR"/>
    <property type="match status" value="1"/>
</dbReference>
<dbReference type="InterPro" id="IPR011991">
    <property type="entry name" value="ArsR-like_HTH"/>
</dbReference>
<protein>
    <recommendedName>
        <fullName evidence="5">HTH hxlR-type domain-containing protein</fullName>
    </recommendedName>
</protein>
<accession>A0A455T2D2</accession>
<dbReference type="InterPro" id="IPR002577">
    <property type="entry name" value="HTH_HxlR"/>
</dbReference>
<feature type="region of interest" description="Disordered" evidence="4">
    <location>
        <begin position="1"/>
        <end position="26"/>
    </location>
</feature>
<dbReference type="GO" id="GO:0003677">
    <property type="term" value="F:DNA binding"/>
    <property type="evidence" value="ECO:0007669"/>
    <property type="project" value="UniProtKB-KW"/>
</dbReference>
<gene>
    <name evidence="6" type="ORF">KTA_15810</name>
</gene>
<organism evidence="6">
    <name type="scientific">Thermogemmatispora argillosa</name>
    <dbReference type="NCBI Taxonomy" id="2045280"/>
    <lineage>
        <taxon>Bacteria</taxon>
        <taxon>Bacillati</taxon>
        <taxon>Chloroflexota</taxon>
        <taxon>Ktedonobacteria</taxon>
        <taxon>Thermogemmatisporales</taxon>
        <taxon>Thermogemmatisporaceae</taxon>
        <taxon>Thermogemmatispora</taxon>
    </lineage>
</organism>
<keyword evidence="2" id="KW-0238">DNA-binding</keyword>
<dbReference type="AlphaFoldDB" id="A0A455T2D2"/>
<reference evidence="6" key="1">
    <citation type="submission" date="2018-12" db="EMBL/GenBank/DDBJ databases">
        <title>Novel natural products biosynthetic potential of the class Ktedonobacteria.</title>
        <authorList>
            <person name="Zheng Y."/>
            <person name="Saitou A."/>
            <person name="Wang C.M."/>
            <person name="Toyoda A."/>
            <person name="Minakuchi Y."/>
            <person name="Sekiguchi Y."/>
            <person name="Ueda K."/>
            <person name="Takano H."/>
            <person name="Sakai Y."/>
            <person name="Yokota A."/>
            <person name="Yabe S."/>
        </authorList>
    </citation>
    <scope>NUCLEOTIDE SEQUENCE</scope>
    <source>
        <strain evidence="6">A3-2</strain>
    </source>
</reference>
<keyword evidence="3" id="KW-0804">Transcription</keyword>
<keyword evidence="1" id="KW-0805">Transcription regulation</keyword>
<sequence>MEKPQESAPSASSSTSPRAQQQHKQITRLCPRYEQAMQILGKRWTGLLIASLLEGPRRFSELTATVGGLSDRVLSDRLRELEQEGLVERVVYPQIPVRVEYRLTEKGRALKPVIEAIHTWAEQWIELPYPSSSCPPAATELPTDSACSEGEACGSQS</sequence>
<evidence type="ECO:0000256" key="4">
    <source>
        <dbReference type="SAM" id="MobiDB-lite"/>
    </source>
</evidence>